<feature type="non-terminal residue" evidence="1">
    <location>
        <position position="44"/>
    </location>
</feature>
<dbReference type="Proteomes" id="UP000238206">
    <property type="component" value="Unassembled WGS sequence"/>
</dbReference>
<organism evidence="1 2">
    <name type="scientific">Burkholderia cepacia</name>
    <name type="common">Pseudomonas cepacia</name>
    <dbReference type="NCBI Taxonomy" id="292"/>
    <lineage>
        <taxon>Bacteria</taxon>
        <taxon>Pseudomonadati</taxon>
        <taxon>Pseudomonadota</taxon>
        <taxon>Betaproteobacteria</taxon>
        <taxon>Burkholderiales</taxon>
        <taxon>Burkholderiaceae</taxon>
        <taxon>Burkholderia</taxon>
        <taxon>Burkholderia cepacia complex</taxon>
    </lineage>
</organism>
<accession>A0A2S8HQ73</accession>
<gene>
    <name evidence="1" type="ORF">C5615_38925</name>
</gene>
<protein>
    <submittedName>
        <fullName evidence="1">Capsule biosynthesis protein</fullName>
    </submittedName>
</protein>
<dbReference type="EMBL" id="PUIQ01000189">
    <property type="protein sequence ID" value="PQP04578.1"/>
    <property type="molecule type" value="Genomic_DNA"/>
</dbReference>
<evidence type="ECO:0000313" key="2">
    <source>
        <dbReference type="Proteomes" id="UP000238206"/>
    </source>
</evidence>
<name>A0A2S8HQ73_BURCE</name>
<dbReference type="AlphaFoldDB" id="A0A2S8HQ73"/>
<reference evidence="1 2" key="1">
    <citation type="submission" date="2018-02" db="EMBL/GenBank/DDBJ databases">
        <title>Draft genome sequencing of Burkholderia cepacia Y14-15.</title>
        <authorList>
            <person name="Zheng B.-X."/>
        </authorList>
    </citation>
    <scope>NUCLEOTIDE SEQUENCE [LARGE SCALE GENOMIC DNA]</scope>
    <source>
        <strain evidence="1 2">Y14-15</strain>
    </source>
</reference>
<proteinExistence type="predicted"/>
<sequence>MSTWICIHCSFWSIASLCAQKADCTERWLRFTSREVAHYYFAPN</sequence>
<evidence type="ECO:0000313" key="1">
    <source>
        <dbReference type="EMBL" id="PQP04578.1"/>
    </source>
</evidence>
<comment type="caution">
    <text evidence="1">The sequence shown here is derived from an EMBL/GenBank/DDBJ whole genome shotgun (WGS) entry which is preliminary data.</text>
</comment>